<keyword evidence="3" id="KW-0472">Membrane</keyword>
<dbReference type="CDD" id="cd06462">
    <property type="entry name" value="Peptidase_S24_S26"/>
    <property type="match status" value="1"/>
</dbReference>
<name>A0ABP4E8G0_9ACTN</name>
<feature type="transmembrane region" description="Helical" evidence="3">
    <location>
        <begin position="136"/>
        <end position="164"/>
    </location>
</feature>
<comment type="caution">
    <text evidence="4">The sequence shown here is derived from an EMBL/GenBank/DDBJ whole genome shotgun (WGS) entry which is preliminary data.</text>
</comment>
<accession>A0ABP4E8G0</accession>
<evidence type="ECO:0000313" key="4">
    <source>
        <dbReference type="EMBL" id="GAA1093461.1"/>
    </source>
</evidence>
<keyword evidence="5" id="KW-1185">Reference proteome</keyword>
<feature type="region of interest" description="Disordered" evidence="2">
    <location>
        <begin position="173"/>
        <end position="200"/>
    </location>
</feature>
<evidence type="ECO:0000313" key="5">
    <source>
        <dbReference type="Proteomes" id="UP001501581"/>
    </source>
</evidence>
<organism evidence="4 5">
    <name type="scientific">Nocardioides dubius</name>
    <dbReference type="NCBI Taxonomy" id="317019"/>
    <lineage>
        <taxon>Bacteria</taxon>
        <taxon>Bacillati</taxon>
        <taxon>Actinomycetota</taxon>
        <taxon>Actinomycetes</taxon>
        <taxon>Propionibacteriales</taxon>
        <taxon>Nocardioidaceae</taxon>
        <taxon>Nocardioides</taxon>
    </lineage>
</organism>
<dbReference type="EMBL" id="BAAALG010000002">
    <property type="protein sequence ID" value="GAA1093461.1"/>
    <property type="molecule type" value="Genomic_DNA"/>
</dbReference>
<dbReference type="Proteomes" id="UP001501581">
    <property type="component" value="Unassembled WGS sequence"/>
</dbReference>
<gene>
    <name evidence="4" type="ORF">GCM10009668_06090</name>
</gene>
<reference evidence="5" key="1">
    <citation type="journal article" date="2019" name="Int. J. Syst. Evol. Microbiol.">
        <title>The Global Catalogue of Microorganisms (GCM) 10K type strain sequencing project: providing services to taxonomists for standard genome sequencing and annotation.</title>
        <authorList>
            <consortium name="The Broad Institute Genomics Platform"/>
            <consortium name="The Broad Institute Genome Sequencing Center for Infectious Disease"/>
            <person name="Wu L."/>
            <person name="Ma J."/>
        </authorList>
    </citation>
    <scope>NUCLEOTIDE SEQUENCE [LARGE SCALE GENOMIC DNA]</scope>
    <source>
        <strain evidence="5">JCM 13008</strain>
    </source>
</reference>
<dbReference type="InterPro" id="IPR001733">
    <property type="entry name" value="Peptidase_S26B"/>
</dbReference>
<feature type="compositionally biased region" description="Basic residues" evidence="2">
    <location>
        <begin position="178"/>
        <end position="193"/>
    </location>
</feature>
<evidence type="ECO:0000256" key="1">
    <source>
        <dbReference type="NCBIfam" id="TIGR02228"/>
    </source>
</evidence>
<keyword evidence="3" id="KW-0812">Transmembrane</keyword>
<dbReference type="NCBIfam" id="TIGR02228">
    <property type="entry name" value="sigpep_I_arch"/>
    <property type="match status" value="1"/>
</dbReference>
<dbReference type="EC" id="3.4.21.89" evidence="1"/>
<evidence type="ECO:0000256" key="3">
    <source>
        <dbReference type="SAM" id="Phobius"/>
    </source>
</evidence>
<sequence length="364" mass="37151">MTVRIARVLLAVTVRIARVLLAVAACLGALCAAASLLCVALDARVLLVTSGSMAPAIDAGAAVVVREVPVGELRVGDVVSVAGAEGSRVLHRVVAIDPGSAPEERQLVLQGDANRTPDPSAYRVQGADREVVAVPWLGYAVAWLASPLGLLVAGWLILGAAVVVRRSGTPDAQLAGARRGHAPPRHARSRHAGSRPARSSRAMARIGAGLSLLLIATSAGWLGGRVGAAAAAFTDQAVVTGGTLGTTTVLAPDSVSCSGGGLLATSITISWPHKDLGYNYQVLVRDAANAVRATYTVTGAGAVGSTQSQAIPGGLLGSLGLGTYYSTVEVRSQLKANAAWLSAAMRTWTYREVVIVAGLSIYCT</sequence>
<dbReference type="RefSeq" id="WP_343991223.1">
    <property type="nucleotide sequence ID" value="NZ_BAAALG010000002.1"/>
</dbReference>
<keyword evidence="3" id="KW-1133">Transmembrane helix</keyword>
<protein>
    <recommendedName>
        <fullName evidence="1">Signal peptidase I</fullName>
        <ecNumber evidence="1">3.4.21.89</ecNumber>
    </recommendedName>
</protein>
<feature type="transmembrane region" description="Helical" evidence="3">
    <location>
        <begin position="202"/>
        <end position="222"/>
    </location>
</feature>
<proteinExistence type="predicted"/>
<evidence type="ECO:0000256" key="2">
    <source>
        <dbReference type="SAM" id="MobiDB-lite"/>
    </source>
</evidence>